<dbReference type="Proteomes" id="UP000295807">
    <property type="component" value="Unassembled WGS sequence"/>
</dbReference>
<evidence type="ECO:0000313" key="3">
    <source>
        <dbReference type="EMBL" id="TCS88274.1"/>
    </source>
</evidence>
<dbReference type="InterPro" id="IPR021255">
    <property type="entry name" value="DUF2807"/>
</dbReference>
<feature type="signal peptide" evidence="1">
    <location>
        <begin position="1"/>
        <end position="22"/>
    </location>
</feature>
<dbReference type="Gene3D" id="2.160.20.120">
    <property type="match status" value="1"/>
</dbReference>
<feature type="chain" id="PRO_5020893500" evidence="1">
    <location>
        <begin position="23"/>
        <end position="236"/>
    </location>
</feature>
<dbReference type="AlphaFoldDB" id="A0A4R3KT08"/>
<dbReference type="EMBL" id="SMAD01000003">
    <property type="protein sequence ID" value="TCS88274.1"/>
    <property type="molecule type" value="Genomic_DNA"/>
</dbReference>
<dbReference type="PANTHER" id="PTHR39200">
    <property type="entry name" value="HYPOTHETICAL EXPORTED PROTEIN"/>
    <property type="match status" value="1"/>
</dbReference>
<protein>
    <submittedName>
        <fullName evidence="3">Putative autotransporter adhesin-like protein</fullName>
    </submittedName>
</protein>
<name>A0A4R3KT08_9SPHI</name>
<dbReference type="PANTHER" id="PTHR39200:SF1">
    <property type="entry name" value="AUTO-TRANSPORTER ADHESIN HEAD GIN DOMAIN-CONTAINING PROTEIN-RELATED"/>
    <property type="match status" value="1"/>
</dbReference>
<proteinExistence type="predicted"/>
<gene>
    <name evidence="3" type="ORF">EDD80_103136</name>
</gene>
<feature type="domain" description="Putative auto-transporter adhesin head GIN" evidence="2">
    <location>
        <begin position="41"/>
        <end position="219"/>
    </location>
</feature>
<dbReference type="Pfam" id="PF10988">
    <property type="entry name" value="DUF2807"/>
    <property type="match status" value="1"/>
</dbReference>
<evidence type="ECO:0000313" key="4">
    <source>
        <dbReference type="Proteomes" id="UP000295807"/>
    </source>
</evidence>
<organism evidence="3 4">
    <name type="scientific">Anseongella ginsenosidimutans</name>
    <dbReference type="NCBI Taxonomy" id="496056"/>
    <lineage>
        <taxon>Bacteria</taxon>
        <taxon>Pseudomonadati</taxon>
        <taxon>Bacteroidota</taxon>
        <taxon>Sphingobacteriia</taxon>
        <taxon>Sphingobacteriales</taxon>
        <taxon>Sphingobacteriaceae</taxon>
        <taxon>Anseongella</taxon>
    </lineage>
</organism>
<keyword evidence="1" id="KW-0732">Signal</keyword>
<dbReference type="OrthoDB" id="5585143at2"/>
<evidence type="ECO:0000256" key="1">
    <source>
        <dbReference type="SAM" id="SignalP"/>
    </source>
</evidence>
<dbReference type="RefSeq" id="WP_132128495.1">
    <property type="nucleotide sequence ID" value="NZ_CP042432.1"/>
</dbReference>
<reference evidence="3 4" key="1">
    <citation type="submission" date="2019-03" db="EMBL/GenBank/DDBJ databases">
        <title>Genomic Encyclopedia of Type Strains, Phase IV (KMG-IV): sequencing the most valuable type-strain genomes for metagenomic binning, comparative biology and taxonomic classification.</title>
        <authorList>
            <person name="Goeker M."/>
        </authorList>
    </citation>
    <scope>NUCLEOTIDE SEQUENCE [LARGE SCALE GENOMIC DNA]</scope>
    <source>
        <strain evidence="3 4">DSM 21100</strain>
    </source>
</reference>
<keyword evidence="4" id="KW-1185">Reference proteome</keyword>
<comment type="caution">
    <text evidence="3">The sequence shown here is derived from an EMBL/GenBank/DDBJ whole genome shotgun (WGS) entry which is preliminary data.</text>
</comment>
<sequence length="236" mass="25272">MNRLFIFFLAAALAMTVFNSCMDDCIEGNGQETTENRDLAAFSRIDLGGSYKLLLTRDSASSFSIHTHENLLPLIKTEVDNGRLRIYSDENICEEVVIAISLPELTSLTASGAVEVEMTNRFAADEFELDVSGAVEARLDMQANKIRTELSGAGEIAYRGKTGEHEVTISGAGELNALELVAGKYDIHVSGAAECNIHVLNELNAQASGASSVQYRGNPGVINENVSGAGSIKPVN</sequence>
<accession>A0A4R3KT08</accession>
<evidence type="ECO:0000259" key="2">
    <source>
        <dbReference type="Pfam" id="PF10988"/>
    </source>
</evidence>